<evidence type="ECO:0000256" key="1">
    <source>
        <dbReference type="SAM" id="MobiDB-lite"/>
    </source>
</evidence>
<keyword evidence="4" id="KW-1185">Reference proteome</keyword>
<evidence type="ECO:0000313" key="4">
    <source>
        <dbReference type="Proteomes" id="UP000730481"/>
    </source>
</evidence>
<evidence type="ECO:0000313" key="3">
    <source>
        <dbReference type="EMBL" id="KAF4334045.1"/>
    </source>
</evidence>
<evidence type="ECO:0000256" key="2">
    <source>
        <dbReference type="SAM" id="SignalP"/>
    </source>
</evidence>
<sequence>MISRTLLAFGLVALDAVAAGPCKPVTTSSALSSDTTTGGSTTSAVSTETAAVTITESATETTTAATTLETTATSDLTTLLSVTSDFTSYTTEAATTEATTADTTVTSDLTTLLSVTSDFTTYTTEAATTTTTADAPDSTEFSIYPDEDVDASGPLQVRMPLGGEVYFNNPNANYGPGTFYVSGRGKLVNGAQLMCAFFRTGQQYGDIVGCQPNEPDARYSPVNCELSASGQLDCSVQGKFCYYSQDMLQCEDRGLYPWFYIENAGSYGYSLSIGPSGVSNNLTPVQLADHPAPTEP</sequence>
<name>A0A9P5DSS3_9HYPO</name>
<feature type="region of interest" description="Disordered" evidence="1">
    <location>
        <begin position="26"/>
        <end position="58"/>
    </location>
</feature>
<dbReference type="OrthoDB" id="5098927at2759"/>
<dbReference type="Proteomes" id="UP000730481">
    <property type="component" value="Unassembled WGS sequence"/>
</dbReference>
<gene>
    <name evidence="3" type="ORF">FBEOM_12122</name>
</gene>
<feature type="signal peptide" evidence="2">
    <location>
        <begin position="1"/>
        <end position="19"/>
    </location>
</feature>
<feature type="chain" id="PRO_5040279744" evidence="2">
    <location>
        <begin position="20"/>
        <end position="296"/>
    </location>
</feature>
<dbReference type="EMBL" id="PVQB02000735">
    <property type="protein sequence ID" value="KAF4334045.1"/>
    <property type="molecule type" value="Genomic_DNA"/>
</dbReference>
<reference evidence="3" key="2">
    <citation type="submission" date="2020-02" db="EMBL/GenBank/DDBJ databases">
        <title>Identification and distribution of gene clusters putatively required for synthesis of sphingolipid metabolism inhibitors in phylogenetically diverse species of the filamentous fungus Fusarium.</title>
        <authorList>
            <person name="Kim H.-S."/>
            <person name="Busman M."/>
            <person name="Brown D.W."/>
            <person name="Divon H."/>
            <person name="Uhlig S."/>
            <person name="Proctor R.H."/>
        </authorList>
    </citation>
    <scope>NUCLEOTIDE SEQUENCE</scope>
    <source>
        <strain evidence="3">NRRL 25174</strain>
    </source>
</reference>
<organism evidence="3 4">
    <name type="scientific">Fusarium beomiforme</name>
    <dbReference type="NCBI Taxonomy" id="44412"/>
    <lineage>
        <taxon>Eukaryota</taxon>
        <taxon>Fungi</taxon>
        <taxon>Dikarya</taxon>
        <taxon>Ascomycota</taxon>
        <taxon>Pezizomycotina</taxon>
        <taxon>Sordariomycetes</taxon>
        <taxon>Hypocreomycetidae</taxon>
        <taxon>Hypocreales</taxon>
        <taxon>Nectriaceae</taxon>
        <taxon>Fusarium</taxon>
        <taxon>Fusarium burgessii species complex</taxon>
    </lineage>
</organism>
<proteinExistence type="predicted"/>
<dbReference type="AlphaFoldDB" id="A0A9P5DSS3"/>
<reference evidence="3" key="1">
    <citation type="journal article" date="2017" name="Mycologia">
        <title>Fusarium algeriense, sp. nov., a novel toxigenic crown rot pathogen of durum wheat from Algeria is nested in the Fusarium burgessii species complex.</title>
        <authorList>
            <person name="Laraba I."/>
            <person name="Keddad A."/>
            <person name="Boureghda H."/>
            <person name="Abdallah N."/>
            <person name="Vaughan M.M."/>
            <person name="Proctor R.H."/>
            <person name="Busman M."/>
            <person name="O'Donnell K."/>
        </authorList>
    </citation>
    <scope>NUCLEOTIDE SEQUENCE</scope>
    <source>
        <strain evidence="3">NRRL 25174</strain>
    </source>
</reference>
<comment type="caution">
    <text evidence="3">The sequence shown here is derived from an EMBL/GenBank/DDBJ whole genome shotgun (WGS) entry which is preliminary data.</text>
</comment>
<keyword evidence="2" id="KW-0732">Signal</keyword>
<protein>
    <submittedName>
        <fullName evidence="3">Uncharacterized protein</fullName>
    </submittedName>
</protein>
<accession>A0A9P5DSS3</accession>